<sequence>MPLLKFHLYEGKSEGEIKKILDVTHEITVKTFEVPQRDRYQLVHEHKKYQMIMEDTGLGFERTDNFLLIHMVSRKRTKEQLTRFYDKLSVALRDKCNIAPTDLMISISPNGDEDWSFGEGKAQFITGDLS</sequence>
<dbReference type="Gene3D" id="3.30.429.10">
    <property type="entry name" value="Macrophage Migration Inhibitory Factor"/>
    <property type="match status" value="1"/>
</dbReference>
<evidence type="ECO:0000313" key="2">
    <source>
        <dbReference type="Proteomes" id="UP000239047"/>
    </source>
</evidence>
<gene>
    <name evidence="1" type="ORF">C4B60_17995</name>
</gene>
<dbReference type="SUPFAM" id="SSF55331">
    <property type="entry name" value="Tautomerase/MIF"/>
    <property type="match status" value="1"/>
</dbReference>
<dbReference type="OrthoDB" id="9804765at2"/>
<dbReference type="PANTHER" id="PTHR38460">
    <property type="entry name" value="TAUTOMERASE YOLI-RELATED"/>
    <property type="match status" value="1"/>
</dbReference>
<dbReference type="EMBL" id="PREZ01000007">
    <property type="protein sequence ID" value="PPA69195.1"/>
    <property type="molecule type" value="Genomic_DNA"/>
</dbReference>
<dbReference type="AlphaFoldDB" id="A0A2S5G8B7"/>
<accession>A0A2S5G8B7</accession>
<keyword evidence="2" id="KW-1185">Reference proteome</keyword>
<proteinExistence type="predicted"/>
<dbReference type="InterPro" id="IPR037479">
    <property type="entry name" value="Tauto_MSAD"/>
</dbReference>
<dbReference type="Proteomes" id="UP000239047">
    <property type="component" value="Unassembled WGS sequence"/>
</dbReference>
<dbReference type="InterPro" id="IPR014347">
    <property type="entry name" value="Tautomerase/MIF_sf"/>
</dbReference>
<dbReference type="PANTHER" id="PTHR38460:SF1">
    <property type="entry name" value="TAUTOMERASE YOLI-RELATED"/>
    <property type="match status" value="1"/>
</dbReference>
<organism evidence="1 2">
    <name type="scientific">Jeotgalibacillus proteolyticus</name>
    <dbReference type="NCBI Taxonomy" id="2082395"/>
    <lineage>
        <taxon>Bacteria</taxon>
        <taxon>Bacillati</taxon>
        <taxon>Bacillota</taxon>
        <taxon>Bacilli</taxon>
        <taxon>Bacillales</taxon>
        <taxon>Caryophanaceae</taxon>
        <taxon>Jeotgalibacillus</taxon>
    </lineage>
</organism>
<reference evidence="1 2" key="1">
    <citation type="submission" date="2018-02" db="EMBL/GenBank/DDBJ databases">
        <title>Jeotgalibacillus proteolyticum sp. nov. a protease producing bacterium isolated from ocean sediments of Laizhou Bay.</title>
        <authorList>
            <person name="Li Y."/>
        </authorList>
    </citation>
    <scope>NUCLEOTIDE SEQUENCE [LARGE SCALE GENOMIC DNA]</scope>
    <source>
        <strain evidence="1 2">22-7</strain>
    </source>
</reference>
<dbReference type="RefSeq" id="WP_104059415.1">
    <property type="nucleotide sequence ID" value="NZ_PREZ01000007.1"/>
</dbReference>
<evidence type="ECO:0000313" key="1">
    <source>
        <dbReference type="EMBL" id="PPA69195.1"/>
    </source>
</evidence>
<dbReference type="Pfam" id="PF14552">
    <property type="entry name" value="Tautomerase_2"/>
    <property type="match status" value="1"/>
</dbReference>
<protein>
    <submittedName>
        <fullName evidence="1">Tautomerase family protein</fullName>
    </submittedName>
</protein>
<name>A0A2S5G8B7_9BACL</name>
<comment type="caution">
    <text evidence="1">The sequence shown here is derived from an EMBL/GenBank/DDBJ whole genome shotgun (WGS) entry which is preliminary data.</text>
</comment>